<sequence length="283" mass="30764">MPGMDRGSVEAAVPYSWEAAPGKPISDANNISTEPELRAPLPPPPGSRGVRKPLTYAEPSTFAGFEPEPRDVAKSSVPHFAEKLFKKLQTKLRKKSKLLAASFSAENLRALSEHKKRTVSIEDSVQSRSYCSDESVGGSWSSSSTAEQPDTPCSTDSVSMGSMSSMSSLSNASTSWESFGNHSALHQDGSQRNIDLLLALSASCDDDFQDDGVAECLSGPRESAWHEEAEDEELTEQEWQIVRYASLNGDNSSLISTLVRQSSLTPLSDHSYRFSPIKGRKSE</sequence>
<organism evidence="2 3">
    <name type="scientific">Ceratodon purpureus</name>
    <name type="common">Fire moss</name>
    <name type="synonym">Dicranum purpureum</name>
    <dbReference type="NCBI Taxonomy" id="3225"/>
    <lineage>
        <taxon>Eukaryota</taxon>
        <taxon>Viridiplantae</taxon>
        <taxon>Streptophyta</taxon>
        <taxon>Embryophyta</taxon>
        <taxon>Bryophyta</taxon>
        <taxon>Bryophytina</taxon>
        <taxon>Bryopsida</taxon>
        <taxon>Dicranidae</taxon>
        <taxon>Pseudoditrichales</taxon>
        <taxon>Ditrichaceae</taxon>
        <taxon>Ceratodon</taxon>
    </lineage>
</organism>
<reference evidence="2" key="1">
    <citation type="submission" date="2020-06" db="EMBL/GenBank/DDBJ databases">
        <title>WGS assembly of Ceratodon purpureus strain R40.</title>
        <authorList>
            <person name="Carey S.B."/>
            <person name="Jenkins J."/>
            <person name="Shu S."/>
            <person name="Lovell J.T."/>
            <person name="Sreedasyam A."/>
            <person name="Maumus F."/>
            <person name="Tiley G.P."/>
            <person name="Fernandez-Pozo N."/>
            <person name="Barry K."/>
            <person name="Chen C."/>
            <person name="Wang M."/>
            <person name="Lipzen A."/>
            <person name="Daum C."/>
            <person name="Saski C.A."/>
            <person name="Payton A.C."/>
            <person name="Mcbreen J.C."/>
            <person name="Conrad R.E."/>
            <person name="Kollar L.M."/>
            <person name="Olsson S."/>
            <person name="Huttunen S."/>
            <person name="Landis J.B."/>
            <person name="Wickett N.J."/>
            <person name="Johnson M.G."/>
            <person name="Rensing S.A."/>
            <person name="Grimwood J."/>
            <person name="Schmutz J."/>
            <person name="Mcdaniel S.F."/>
        </authorList>
    </citation>
    <scope>NUCLEOTIDE SEQUENCE</scope>
    <source>
        <strain evidence="2">R40</strain>
    </source>
</reference>
<evidence type="ECO:0000256" key="1">
    <source>
        <dbReference type="SAM" id="MobiDB-lite"/>
    </source>
</evidence>
<feature type="region of interest" description="Disordered" evidence="1">
    <location>
        <begin position="113"/>
        <end position="169"/>
    </location>
</feature>
<dbReference type="AlphaFoldDB" id="A0A8T0IFE9"/>
<accession>A0A8T0IFE9</accession>
<evidence type="ECO:0000313" key="2">
    <source>
        <dbReference type="EMBL" id="KAG0581606.1"/>
    </source>
</evidence>
<evidence type="ECO:0000313" key="3">
    <source>
        <dbReference type="Proteomes" id="UP000822688"/>
    </source>
</evidence>
<proteinExistence type="predicted"/>
<comment type="caution">
    <text evidence="2">The sequence shown here is derived from an EMBL/GenBank/DDBJ whole genome shotgun (WGS) entry which is preliminary data.</text>
</comment>
<feature type="compositionally biased region" description="Low complexity" evidence="1">
    <location>
        <begin position="132"/>
        <end position="144"/>
    </location>
</feature>
<feature type="region of interest" description="Disordered" evidence="1">
    <location>
        <begin position="1"/>
        <end position="54"/>
    </location>
</feature>
<dbReference type="Proteomes" id="UP000822688">
    <property type="component" value="Chromosome 4"/>
</dbReference>
<gene>
    <name evidence="2" type="ORF">KC19_4G265000</name>
</gene>
<keyword evidence="3" id="KW-1185">Reference proteome</keyword>
<feature type="compositionally biased region" description="Polar residues" evidence="1">
    <location>
        <begin position="121"/>
        <end position="130"/>
    </location>
</feature>
<protein>
    <submittedName>
        <fullName evidence="2">Uncharacterized protein</fullName>
    </submittedName>
</protein>
<name>A0A8T0IFE9_CERPU</name>
<dbReference type="EMBL" id="CM026424">
    <property type="protein sequence ID" value="KAG0581606.1"/>
    <property type="molecule type" value="Genomic_DNA"/>
</dbReference>
<feature type="compositionally biased region" description="Low complexity" evidence="1">
    <location>
        <begin position="154"/>
        <end position="169"/>
    </location>
</feature>